<dbReference type="RefSeq" id="WP_160619667.1">
    <property type="nucleotide sequence ID" value="NZ_CP028271.1"/>
</dbReference>
<keyword evidence="1" id="KW-0812">Transmembrane</keyword>
<evidence type="ECO:0000256" key="1">
    <source>
        <dbReference type="SAM" id="Phobius"/>
    </source>
</evidence>
<name>A0A6P1PTQ9_9GAMM</name>
<keyword evidence="1" id="KW-0472">Membrane</keyword>
<dbReference type="InterPro" id="IPR010133">
    <property type="entry name" value="Bacteriocin_signal_seq"/>
</dbReference>
<proteinExistence type="predicted"/>
<evidence type="ECO:0000313" key="2">
    <source>
        <dbReference type="EMBL" id="QHM69846.1"/>
    </source>
</evidence>
<accession>A0A6P1PTQ9</accession>
<keyword evidence="3" id="KW-1185">Reference proteome</keyword>
<dbReference type="Proteomes" id="UP000464053">
    <property type="component" value="Chromosome"/>
</dbReference>
<evidence type="ECO:0008006" key="4">
    <source>
        <dbReference type="Google" id="ProtNLM"/>
    </source>
</evidence>
<evidence type="ECO:0000313" key="3">
    <source>
        <dbReference type="Proteomes" id="UP000464053"/>
    </source>
</evidence>
<sequence>MKILNDKELKLVSGGIFVSDNNSSNEIELDTTPPGEMPSLDDLIIPNMSVLPIMSVGIFGLMVGWPSLI</sequence>
<gene>
    <name evidence="2" type="ORF">C7M51_00099</name>
</gene>
<feature type="transmembrane region" description="Helical" evidence="1">
    <location>
        <begin position="43"/>
        <end position="65"/>
    </location>
</feature>
<dbReference type="AlphaFoldDB" id="A0A6P1PTQ9"/>
<dbReference type="EMBL" id="CP028271">
    <property type="protein sequence ID" value="QHM69846.1"/>
    <property type="molecule type" value="Genomic_DNA"/>
</dbReference>
<protein>
    <recommendedName>
        <fullName evidence="4">Bacteriocin</fullName>
    </recommendedName>
</protein>
<reference evidence="2 3" key="1">
    <citation type="submission" date="2018-03" db="EMBL/GenBank/DDBJ databases">
        <title>Pantoea intestinalis SRCM103226 isolated form the mealworm.</title>
        <authorList>
            <person name="Jeong D.-Y."/>
            <person name="Kim J.W."/>
        </authorList>
    </citation>
    <scope>NUCLEOTIDE SEQUENCE [LARGE SCALE GENOMIC DNA]</scope>
    <source>
        <strain evidence="2 3">SRCM103226</strain>
    </source>
</reference>
<dbReference type="KEGG" id="mint:C7M51_00099"/>
<dbReference type="NCBIfam" id="TIGR01847">
    <property type="entry name" value="bacteriocin_sig"/>
    <property type="match status" value="1"/>
</dbReference>
<organism evidence="2 3">
    <name type="scientific">Mixta intestinalis</name>
    <dbReference type="NCBI Taxonomy" id="1615494"/>
    <lineage>
        <taxon>Bacteria</taxon>
        <taxon>Pseudomonadati</taxon>
        <taxon>Pseudomonadota</taxon>
        <taxon>Gammaproteobacteria</taxon>
        <taxon>Enterobacterales</taxon>
        <taxon>Erwiniaceae</taxon>
        <taxon>Mixta</taxon>
    </lineage>
</organism>
<keyword evidence="1" id="KW-1133">Transmembrane helix</keyword>